<proteinExistence type="inferred from homology"/>
<keyword evidence="8 13" id="KW-0675">Receptor</keyword>
<evidence type="ECO:0000256" key="2">
    <source>
        <dbReference type="ARBA" id="ARBA00022448"/>
    </source>
</evidence>
<dbReference type="InterPro" id="IPR012910">
    <property type="entry name" value="Plug_dom"/>
</dbReference>
<keyword evidence="7 10" id="KW-0472">Membrane</keyword>
<dbReference type="Proteomes" id="UP000264693">
    <property type="component" value="Chromosome"/>
</dbReference>
<evidence type="ECO:0000256" key="9">
    <source>
        <dbReference type="ARBA" id="ARBA00023237"/>
    </source>
</evidence>
<dbReference type="GO" id="GO:0009279">
    <property type="term" value="C:cell outer membrane"/>
    <property type="evidence" value="ECO:0007669"/>
    <property type="project" value="UniProtKB-SubCell"/>
</dbReference>
<dbReference type="Gene3D" id="2.40.170.20">
    <property type="entry name" value="TonB-dependent receptor, beta-barrel domain"/>
    <property type="match status" value="1"/>
</dbReference>
<name>A0A347TLL1_9BACT</name>
<sequence length="636" mass="74155">MKKLIIFIFIFFNTLNAQNLDSLLKNYKETSEKSLQTVDENLGHVFVYSQKDIRLMQYTKLSDILKELPLINFNHNRYGIPSLSLAGTKTTVSGFFRFFINDHEISSVHSQSPFLSWGNLPLDFVDYIEVYYGDSSFALGNDTGIYFIRIYTKKAYKENASELRVSAQKQGTNSQSIVHSQTFENGWSYLTFLKNLDSNKDANYKSEELKNHSKRRYFYLDISNDKTDINIGYADVKKDNFMGLSLDVVPNEGEIKSKDFFIDFTRKFLYDNSLKLSLSLDINTRKYYEENDEGIGLIPVLDLKNMGMTIPKKFKEDLTLKKFHAHLSKTHNYKNNSLLAGINFSKKKYEVNNRKTVNFLNQTTNVGEYHDFDEENIYSLLLQDKLKINEKLSFVANAKFDRYERSGFLDDASEELYRIGAIFTPFDNFGLKAFYTKTFLPPSFYDVDSARKDKPYLNTQKYNFYTLEGVYTTTNSKYRVKYSNVKINDFIYFSPIGTMNIDHTIKSEGLIFNYEYLFENNNKFEISYYTTKLSEELNNSNKGGYVKYMGKRDKWEYFASLIYKNSYSYLDVDVDASYDLNLGATYYFSDDLSLSIKGINILDKSTESLYKDGFPGDDFAFEDHGKNFNVSMKWVF</sequence>
<reference evidence="15" key="1">
    <citation type="submission" date="2017-09" db="EMBL/GenBank/DDBJ databases">
        <title>Arcobacter canalis sp. nov., a new species isolated from a water canal contaminated with urban sewage.</title>
        <authorList>
            <person name="Perez-Cataluna A."/>
            <person name="Salas-Masso N."/>
            <person name="Figueras M.J."/>
        </authorList>
    </citation>
    <scope>NUCLEOTIDE SEQUENCE [LARGE SCALE GENOMIC DNA]</scope>
    <source>
        <strain evidence="15">CECT 7727</strain>
    </source>
</reference>
<evidence type="ECO:0000259" key="12">
    <source>
        <dbReference type="Pfam" id="PF07715"/>
    </source>
</evidence>
<gene>
    <name evidence="13" type="ORF">AMRN_1761</name>
    <name evidence="14" type="ORF">CPH92_02960</name>
</gene>
<dbReference type="AlphaFoldDB" id="A0A347TLL1"/>
<dbReference type="InterPro" id="IPR039426">
    <property type="entry name" value="TonB-dep_rcpt-like"/>
</dbReference>
<dbReference type="Gene3D" id="2.170.130.10">
    <property type="entry name" value="TonB-dependent receptor, plug domain"/>
    <property type="match status" value="1"/>
</dbReference>
<keyword evidence="5" id="KW-0732">Signal</keyword>
<reference evidence="14" key="2">
    <citation type="submission" date="2017-09" db="EMBL/GenBank/DDBJ databases">
        <authorList>
            <person name="Perez-Cataluna A."/>
            <person name="Figueras M.J."/>
            <person name="Salas-Masso N."/>
        </authorList>
    </citation>
    <scope>NUCLEOTIDE SEQUENCE</scope>
    <source>
        <strain evidence="14">CECT 7727</strain>
    </source>
</reference>
<reference evidence="13 16" key="3">
    <citation type="submission" date="2018-08" db="EMBL/GenBank/DDBJ databases">
        <title>Complete genome of the Arcobacter marinus type strain JCM 15502.</title>
        <authorList>
            <person name="Miller W.G."/>
            <person name="Yee E."/>
            <person name="Huynh S."/>
            <person name="Parker C.T."/>
        </authorList>
    </citation>
    <scope>NUCLEOTIDE SEQUENCE [LARGE SCALE GENOMIC DNA]</scope>
    <source>
        <strain evidence="13 16">JCM 15502</strain>
    </source>
</reference>
<organism evidence="13 16">
    <name type="scientific">Malaciobacter marinus</name>
    <dbReference type="NCBI Taxonomy" id="505249"/>
    <lineage>
        <taxon>Bacteria</taxon>
        <taxon>Pseudomonadati</taxon>
        <taxon>Campylobacterota</taxon>
        <taxon>Epsilonproteobacteria</taxon>
        <taxon>Campylobacterales</taxon>
        <taxon>Arcobacteraceae</taxon>
        <taxon>Malaciobacter</taxon>
    </lineage>
</organism>
<keyword evidence="4" id="KW-0812">Transmembrane</keyword>
<dbReference type="PANTHER" id="PTHR30069">
    <property type="entry name" value="TONB-DEPENDENT OUTER MEMBRANE RECEPTOR"/>
    <property type="match status" value="1"/>
</dbReference>
<dbReference type="Proteomes" id="UP000224740">
    <property type="component" value="Unassembled WGS sequence"/>
</dbReference>
<evidence type="ECO:0000256" key="5">
    <source>
        <dbReference type="ARBA" id="ARBA00022729"/>
    </source>
</evidence>
<comment type="similarity">
    <text evidence="10">Belongs to the TonB-dependent receptor family.</text>
</comment>
<evidence type="ECO:0000256" key="4">
    <source>
        <dbReference type="ARBA" id="ARBA00022692"/>
    </source>
</evidence>
<keyword evidence="6 10" id="KW-0798">TonB box</keyword>
<dbReference type="RefSeq" id="WP_099310297.1">
    <property type="nucleotide sequence ID" value="NZ_CP032101.1"/>
</dbReference>
<keyword evidence="3" id="KW-1134">Transmembrane beta strand</keyword>
<evidence type="ECO:0000313" key="13">
    <source>
        <dbReference type="EMBL" id="AXX87489.1"/>
    </source>
</evidence>
<evidence type="ECO:0000313" key="15">
    <source>
        <dbReference type="Proteomes" id="UP000224740"/>
    </source>
</evidence>
<dbReference type="EMBL" id="CP032101">
    <property type="protein sequence ID" value="AXX87489.1"/>
    <property type="molecule type" value="Genomic_DNA"/>
</dbReference>
<dbReference type="Pfam" id="PF00593">
    <property type="entry name" value="TonB_dep_Rec_b-barrel"/>
    <property type="match status" value="1"/>
</dbReference>
<keyword evidence="15" id="KW-1185">Reference proteome</keyword>
<accession>A0A347TLL1</accession>
<keyword evidence="2" id="KW-0813">Transport</keyword>
<feature type="domain" description="TonB-dependent receptor plug" evidence="12">
    <location>
        <begin position="41"/>
        <end position="142"/>
    </location>
</feature>
<keyword evidence="9" id="KW-0998">Cell outer membrane</keyword>
<comment type="subcellular location">
    <subcellularLocation>
        <location evidence="1">Cell outer membrane</location>
        <topology evidence="1">Multi-pass membrane protein</topology>
    </subcellularLocation>
</comment>
<evidence type="ECO:0000259" key="11">
    <source>
        <dbReference type="Pfam" id="PF00593"/>
    </source>
</evidence>
<dbReference type="GO" id="GO:0044718">
    <property type="term" value="P:siderophore transmembrane transport"/>
    <property type="evidence" value="ECO:0007669"/>
    <property type="project" value="TreeGrafter"/>
</dbReference>
<dbReference type="EMBL" id="NXAO01000013">
    <property type="protein sequence ID" value="PHO16152.1"/>
    <property type="molecule type" value="Genomic_DNA"/>
</dbReference>
<dbReference type="KEGG" id="amar:AMRN_1761"/>
<dbReference type="SUPFAM" id="SSF56935">
    <property type="entry name" value="Porins"/>
    <property type="match status" value="1"/>
</dbReference>
<evidence type="ECO:0000313" key="14">
    <source>
        <dbReference type="EMBL" id="PHO16152.1"/>
    </source>
</evidence>
<dbReference type="InterPro" id="IPR000531">
    <property type="entry name" value="Beta-barrel_TonB"/>
</dbReference>
<evidence type="ECO:0000256" key="6">
    <source>
        <dbReference type="ARBA" id="ARBA00023077"/>
    </source>
</evidence>
<evidence type="ECO:0000313" key="16">
    <source>
        <dbReference type="Proteomes" id="UP000264693"/>
    </source>
</evidence>
<evidence type="ECO:0000256" key="10">
    <source>
        <dbReference type="RuleBase" id="RU003357"/>
    </source>
</evidence>
<protein>
    <submittedName>
        <fullName evidence="13">Putative TonB-dependent cobalamin receptor</fullName>
    </submittedName>
    <submittedName>
        <fullName evidence="14">TonB-dependent receptor</fullName>
    </submittedName>
</protein>
<evidence type="ECO:0000256" key="7">
    <source>
        <dbReference type="ARBA" id="ARBA00023136"/>
    </source>
</evidence>
<feature type="domain" description="TonB-dependent receptor-like beta-barrel" evidence="11">
    <location>
        <begin position="247"/>
        <end position="600"/>
    </location>
</feature>
<dbReference type="PANTHER" id="PTHR30069:SF29">
    <property type="entry name" value="HEMOGLOBIN AND HEMOGLOBIN-HAPTOGLOBIN-BINDING PROTEIN 1-RELATED"/>
    <property type="match status" value="1"/>
</dbReference>
<evidence type="ECO:0000256" key="3">
    <source>
        <dbReference type="ARBA" id="ARBA00022452"/>
    </source>
</evidence>
<dbReference type="InterPro" id="IPR037066">
    <property type="entry name" value="Plug_dom_sf"/>
</dbReference>
<dbReference type="GO" id="GO:0015344">
    <property type="term" value="F:siderophore uptake transmembrane transporter activity"/>
    <property type="evidence" value="ECO:0007669"/>
    <property type="project" value="TreeGrafter"/>
</dbReference>
<evidence type="ECO:0000256" key="8">
    <source>
        <dbReference type="ARBA" id="ARBA00023170"/>
    </source>
</evidence>
<dbReference type="InterPro" id="IPR036942">
    <property type="entry name" value="Beta-barrel_TonB_sf"/>
</dbReference>
<evidence type="ECO:0000256" key="1">
    <source>
        <dbReference type="ARBA" id="ARBA00004571"/>
    </source>
</evidence>
<dbReference type="Pfam" id="PF07715">
    <property type="entry name" value="Plug"/>
    <property type="match status" value="1"/>
</dbReference>